<feature type="compositionally biased region" description="Low complexity" evidence="1">
    <location>
        <begin position="108"/>
        <end position="122"/>
    </location>
</feature>
<name>A0AAD9M7V0_9PEZI</name>
<dbReference type="Proteomes" id="UP001232148">
    <property type="component" value="Unassembled WGS sequence"/>
</dbReference>
<feature type="region of interest" description="Disordered" evidence="1">
    <location>
        <begin position="1"/>
        <end position="42"/>
    </location>
</feature>
<dbReference type="AlphaFoldDB" id="A0AAD9M7V0"/>
<reference evidence="2" key="1">
    <citation type="submission" date="2021-06" db="EMBL/GenBank/DDBJ databases">
        <title>Comparative genomics, transcriptomics and evolutionary studies reveal genomic signatures of adaptation to plant cell wall in hemibiotrophic fungi.</title>
        <authorList>
            <consortium name="DOE Joint Genome Institute"/>
            <person name="Baroncelli R."/>
            <person name="Diaz J.F."/>
            <person name="Benocci T."/>
            <person name="Peng M."/>
            <person name="Battaglia E."/>
            <person name="Haridas S."/>
            <person name="Andreopoulos W."/>
            <person name="Labutti K."/>
            <person name="Pangilinan J."/>
            <person name="Floch G.L."/>
            <person name="Makela M.R."/>
            <person name="Henrissat B."/>
            <person name="Grigoriev I.V."/>
            <person name="Crouch J.A."/>
            <person name="De Vries R.P."/>
            <person name="Sukno S.A."/>
            <person name="Thon M.R."/>
        </authorList>
    </citation>
    <scope>NUCLEOTIDE SEQUENCE</scope>
    <source>
        <strain evidence="2">MAFF235873</strain>
    </source>
</reference>
<gene>
    <name evidence="2" type="ORF">LX32DRAFT_247085</name>
</gene>
<feature type="compositionally biased region" description="Pro residues" evidence="1">
    <location>
        <begin position="22"/>
        <end position="32"/>
    </location>
</feature>
<feature type="region of interest" description="Disordered" evidence="1">
    <location>
        <begin position="107"/>
        <end position="157"/>
    </location>
</feature>
<organism evidence="2 3">
    <name type="scientific">Colletotrichum zoysiae</name>
    <dbReference type="NCBI Taxonomy" id="1216348"/>
    <lineage>
        <taxon>Eukaryota</taxon>
        <taxon>Fungi</taxon>
        <taxon>Dikarya</taxon>
        <taxon>Ascomycota</taxon>
        <taxon>Pezizomycotina</taxon>
        <taxon>Sordariomycetes</taxon>
        <taxon>Hypocreomycetidae</taxon>
        <taxon>Glomerellales</taxon>
        <taxon>Glomerellaceae</taxon>
        <taxon>Colletotrichum</taxon>
        <taxon>Colletotrichum graminicola species complex</taxon>
    </lineage>
</organism>
<evidence type="ECO:0000313" key="2">
    <source>
        <dbReference type="EMBL" id="KAK2031888.1"/>
    </source>
</evidence>
<protein>
    <submittedName>
        <fullName evidence="2">Uncharacterized protein</fullName>
    </submittedName>
</protein>
<evidence type="ECO:0000313" key="3">
    <source>
        <dbReference type="Proteomes" id="UP001232148"/>
    </source>
</evidence>
<proteinExistence type="predicted"/>
<accession>A0AAD9M7V0</accession>
<keyword evidence="3" id="KW-1185">Reference proteome</keyword>
<evidence type="ECO:0000256" key="1">
    <source>
        <dbReference type="SAM" id="MobiDB-lite"/>
    </source>
</evidence>
<sequence>MPGATPRLAQSASNLVLSSSPSTPPRPGPRPRPGGRARSRTEAHQDFLFCSAFSPLLRTAYVDAQKGHSYSPGVPWFEPGRLGEQGPSNHSLTRATASAYGILEQLRRGASSRRPPVSVRGSYLLPGSHLNLDSRRAQHLPHPRPKTDDQPTQDGVT</sequence>
<feature type="compositionally biased region" description="Polar residues" evidence="1">
    <location>
        <begin position="8"/>
        <end position="17"/>
    </location>
</feature>
<dbReference type="EMBL" id="MU842836">
    <property type="protein sequence ID" value="KAK2031888.1"/>
    <property type="molecule type" value="Genomic_DNA"/>
</dbReference>
<comment type="caution">
    <text evidence="2">The sequence shown here is derived from an EMBL/GenBank/DDBJ whole genome shotgun (WGS) entry which is preliminary data.</text>
</comment>